<comment type="catalytic activity">
    <reaction evidence="7 8">
        <text>L-histidinol phosphate + H2O = L-histidinol + phosphate</text>
        <dbReference type="Rhea" id="RHEA:14465"/>
        <dbReference type="ChEBI" id="CHEBI:15377"/>
        <dbReference type="ChEBI" id="CHEBI:43474"/>
        <dbReference type="ChEBI" id="CHEBI:57699"/>
        <dbReference type="ChEBI" id="CHEBI:57980"/>
        <dbReference type="EC" id="3.1.3.15"/>
    </reaction>
</comment>
<dbReference type="EC" id="3.1.3.15" evidence="3 8"/>
<keyword evidence="6 8" id="KW-0368">Histidine biosynthesis</keyword>
<dbReference type="SUPFAM" id="SSF89550">
    <property type="entry name" value="PHP domain-like"/>
    <property type="match status" value="1"/>
</dbReference>
<keyword evidence="5 8" id="KW-0378">Hydrolase</keyword>
<evidence type="ECO:0000256" key="5">
    <source>
        <dbReference type="ARBA" id="ARBA00022801"/>
    </source>
</evidence>
<accession>A0ABS9CL50</accession>
<evidence type="ECO:0000256" key="3">
    <source>
        <dbReference type="ARBA" id="ARBA00013085"/>
    </source>
</evidence>
<keyword evidence="11" id="KW-1185">Reference proteome</keyword>
<dbReference type="InterPro" id="IPR016195">
    <property type="entry name" value="Pol/histidinol_Pase-like"/>
</dbReference>
<evidence type="ECO:0000313" key="11">
    <source>
        <dbReference type="Proteomes" id="UP001299220"/>
    </source>
</evidence>
<dbReference type="NCBIfam" id="TIGR01856">
    <property type="entry name" value="hisJ_fam"/>
    <property type="match status" value="1"/>
</dbReference>
<dbReference type="Pfam" id="PF02811">
    <property type="entry name" value="PHP"/>
    <property type="match status" value="1"/>
</dbReference>
<dbReference type="Proteomes" id="UP001299220">
    <property type="component" value="Unassembled WGS sequence"/>
</dbReference>
<dbReference type="EMBL" id="JAFBIT010000001">
    <property type="protein sequence ID" value="MCF2651520.1"/>
    <property type="molecule type" value="Genomic_DNA"/>
</dbReference>
<comment type="similarity">
    <text evidence="2 8">Belongs to the PHP hydrolase family. HisK subfamily.</text>
</comment>
<comment type="pathway">
    <text evidence="1 8">Amino-acid biosynthesis; L-histidine biosynthesis; L-histidine from 5-phospho-alpha-D-ribose 1-diphosphate: step 8/9.</text>
</comment>
<dbReference type="SMART" id="SM00481">
    <property type="entry name" value="POLIIIAc"/>
    <property type="match status" value="1"/>
</dbReference>
<feature type="domain" description="Polymerase/histidinol phosphatase N-terminal" evidence="9">
    <location>
        <begin position="7"/>
        <end position="93"/>
    </location>
</feature>
<evidence type="ECO:0000259" key="9">
    <source>
        <dbReference type="SMART" id="SM00481"/>
    </source>
</evidence>
<keyword evidence="4 8" id="KW-0028">Amino-acid biosynthesis</keyword>
<evidence type="ECO:0000256" key="1">
    <source>
        <dbReference type="ARBA" id="ARBA00004970"/>
    </source>
</evidence>
<evidence type="ECO:0000256" key="7">
    <source>
        <dbReference type="ARBA" id="ARBA00049158"/>
    </source>
</evidence>
<dbReference type="InterPro" id="IPR003141">
    <property type="entry name" value="Pol/His_phosphatase_N"/>
</dbReference>
<name>A0ABS9CL50_9FIRM</name>
<dbReference type="RefSeq" id="WP_235322533.1">
    <property type="nucleotide sequence ID" value="NZ_JAFBIT010000001.1"/>
</dbReference>
<evidence type="ECO:0000256" key="4">
    <source>
        <dbReference type="ARBA" id="ARBA00022605"/>
    </source>
</evidence>
<dbReference type="Gene3D" id="3.20.20.140">
    <property type="entry name" value="Metal-dependent hydrolases"/>
    <property type="match status" value="1"/>
</dbReference>
<comment type="caution">
    <text evidence="10">The sequence shown here is derived from an EMBL/GenBank/DDBJ whole genome shotgun (WGS) entry which is preliminary data.</text>
</comment>
<dbReference type="InterPro" id="IPR004013">
    <property type="entry name" value="PHP_dom"/>
</dbReference>
<evidence type="ECO:0000256" key="2">
    <source>
        <dbReference type="ARBA" id="ARBA00009152"/>
    </source>
</evidence>
<organism evidence="10 11">
    <name type="scientific">Anaeromassilibacillus senegalensis</name>
    <dbReference type="NCBI Taxonomy" id="1673717"/>
    <lineage>
        <taxon>Bacteria</taxon>
        <taxon>Bacillati</taxon>
        <taxon>Bacillota</taxon>
        <taxon>Clostridia</taxon>
        <taxon>Eubacteriales</taxon>
        <taxon>Acutalibacteraceae</taxon>
        <taxon>Anaeromassilibacillus</taxon>
    </lineage>
</organism>
<evidence type="ECO:0000256" key="8">
    <source>
        <dbReference type="RuleBase" id="RU366003"/>
    </source>
</evidence>
<dbReference type="InterPro" id="IPR010140">
    <property type="entry name" value="Histidinol_P_phosphatase_HisJ"/>
</dbReference>
<dbReference type="PANTHER" id="PTHR21039">
    <property type="entry name" value="HISTIDINOL PHOSPHATASE-RELATED"/>
    <property type="match status" value="1"/>
</dbReference>
<proteinExistence type="inferred from homology"/>
<gene>
    <name evidence="10" type="ORF">JQM67_02715</name>
</gene>
<evidence type="ECO:0000313" key="10">
    <source>
        <dbReference type="EMBL" id="MCF2651520.1"/>
    </source>
</evidence>
<dbReference type="PANTHER" id="PTHR21039:SF0">
    <property type="entry name" value="HISTIDINOL-PHOSPHATASE"/>
    <property type="match status" value="1"/>
</dbReference>
<sequence length="279" mass="31872">MAYTYIADCHSHSDCSFDGSESMASMCARAEALGLSYYAITDHCECDQYDGSPQFGGRKYYDVVRRAYRELEENQARFPKLRLLKGIELGQPLQNLPAALDALDGRRYDFVIGSLHNIASMPDFYHLGNEAFDADTLDRIFHAYFKEIYDMLEWGVFDSLAHITYPLRYLCKPGERPSFSKYQAELDDIFRKLIVDGKALEFNTSRLLKTDAPVLPDREIFARYRELGGTRVTLGADAHCTENVAKGIPEALDLLRALGYTEYTVFIDRKPIQIPILWQ</sequence>
<evidence type="ECO:0000256" key="6">
    <source>
        <dbReference type="ARBA" id="ARBA00023102"/>
    </source>
</evidence>
<reference evidence="10 11" key="1">
    <citation type="submission" date="2020-12" db="EMBL/GenBank/DDBJ databases">
        <title>Whole genome sequences of gut porcine anaerobes.</title>
        <authorList>
            <person name="Kubasova T."/>
            <person name="Jahodarova E."/>
            <person name="Rychlik I."/>
        </authorList>
    </citation>
    <scope>NUCLEOTIDE SEQUENCE [LARGE SCALE GENOMIC DNA]</scope>
    <source>
        <strain evidence="10 11">An867</strain>
    </source>
</reference>
<protein>
    <recommendedName>
        <fullName evidence="3 8">Histidinol-phosphatase</fullName>
        <shortName evidence="8">HolPase</shortName>
        <ecNumber evidence="3 8">3.1.3.15</ecNumber>
    </recommendedName>
</protein>